<evidence type="ECO:0000256" key="1">
    <source>
        <dbReference type="SAM" id="Phobius"/>
    </source>
</evidence>
<name>A0ABQ3SB93_9ACTN</name>
<feature type="transmembrane region" description="Helical" evidence="1">
    <location>
        <begin position="113"/>
        <end position="135"/>
    </location>
</feature>
<dbReference type="EMBL" id="BNEB01000005">
    <property type="protein sequence ID" value="GHI65381.1"/>
    <property type="molecule type" value="Genomic_DNA"/>
</dbReference>
<keyword evidence="1" id="KW-1133">Transmembrane helix</keyword>
<comment type="caution">
    <text evidence="2">The sequence shown here is derived from an EMBL/GenBank/DDBJ whole genome shotgun (WGS) entry which is preliminary data.</text>
</comment>
<evidence type="ECO:0000313" key="2">
    <source>
        <dbReference type="EMBL" id="GHI65381.1"/>
    </source>
</evidence>
<sequence>MHLVVVVGRHWPLSSGLGRPRDGPAEPDLARVCQKPVTTARYFPTLWPPRGVGEPTQLQGGKVLIVLIGLSVGAAYVCYGTPLFVPAVIVAICAFWSNGVMSNFRHTGEVPRLATAVSLICFVLTLVFGITGLVIS</sequence>
<organism evidence="2 3">
    <name type="scientific">Streptomyces asoensis</name>
    <dbReference type="NCBI Taxonomy" id="249586"/>
    <lineage>
        <taxon>Bacteria</taxon>
        <taxon>Bacillati</taxon>
        <taxon>Actinomycetota</taxon>
        <taxon>Actinomycetes</taxon>
        <taxon>Kitasatosporales</taxon>
        <taxon>Streptomycetaceae</taxon>
        <taxon>Streptomyces</taxon>
    </lineage>
</organism>
<keyword evidence="3" id="KW-1185">Reference proteome</keyword>
<dbReference type="Proteomes" id="UP000649259">
    <property type="component" value="Unassembled WGS sequence"/>
</dbReference>
<keyword evidence="1" id="KW-0812">Transmembrane</keyword>
<keyword evidence="1" id="KW-0472">Membrane</keyword>
<gene>
    <name evidence="2" type="ORF">Saso_70310</name>
</gene>
<proteinExistence type="predicted"/>
<reference evidence="3" key="1">
    <citation type="submission" date="2023-07" db="EMBL/GenBank/DDBJ databases">
        <title>Whole genome shotgun sequence of Streptomyces cacaoi subsp. asoensis NBRC 13813.</title>
        <authorList>
            <person name="Komaki H."/>
            <person name="Tamura T."/>
        </authorList>
    </citation>
    <scope>NUCLEOTIDE SEQUENCE [LARGE SCALE GENOMIC DNA]</scope>
    <source>
        <strain evidence="3">NBRC 13813</strain>
    </source>
</reference>
<evidence type="ECO:0000313" key="3">
    <source>
        <dbReference type="Proteomes" id="UP000649259"/>
    </source>
</evidence>
<protein>
    <submittedName>
        <fullName evidence="2">Uncharacterized protein</fullName>
    </submittedName>
</protein>
<feature type="transmembrane region" description="Helical" evidence="1">
    <location>
        <begin position="83"/>
        <end position="101"/>
    </location>
</feature>
<accession>A0ABQ3SB93</accession>